<dbReference type="SUPFAM" id="SSF50494">
    <property type="entry name" value="Trypsin-like serine proteases"/>
    <property type="match status" value="2"/>
</dbReference>
<dbReference type="InterPro" id="IPR033116">
    <property type="entry name" value="TRYPSIN_SER"/>
</dbReference>
<dbReference type="PANTHER" id="PTHR24252">
    <property type="entry name" value="ACROSIN-RELATED"/>
    <property type="match status" value="1"/>
</dbReference>
<dbReference type="FunFam" id="2.40.10.10:FF:000002">
    <property type="entry name" value="Transmembrane protease serine"/>
    <property type="match status" value="1"/>
</dbReference>
<keyword evidence="6" id="KW-1185">Reference proteome</keyword>
<dbReference type="InterPro" id="IPR002172">
    <property type="entry name" value="LDrepeatLR_classA_rpt"/>
</dbReference>
<gene>
    <name evidence="5" type="ORF">MNOR_LOCUS3398</name>
</gene>
<evidence type="ECO:0000256" key="2">
    <source>
        <dbReference type="ARBA" id="ARBA00024195"/>
    </source>
</evidence>
<dbReference type="EMBL" id="CAXKWB010001158">
    <property type="protein sequence ID" value="CAL4063498.1"/>
    <property type="molecule type" value="Genomic_DNA"/>
</dbReference>
<feature type="non-terminal residue" evidence="5">
    <location>
        <position position="1054"/>
    </location>
</feature>
<feature type="disulfide bond" evidence="3">
    <location>
        <begin position="899"/>
        <end position="914"/>
    </location>
</feature>
<dbReference type="InterPro" id="IPR009003">
    <property type="entry name" value="Peptidase_S1_PA"/>
</dbReference>
<comment type="caution">
    <text evidence="5">The sequence shown here is derived from an EMBL/GenBank/DDBJ whole genome shotgun (WGS) entry which is preliminary data.</text>
</comment>
<dbReference type="CDD" id="cd00190">
    <property type="entry name" value="Tryp_SPc"/>
    <property type="match status" value="1"/>
</dbReference>
<comment type="caution">
    <text evidence="3">Lacks conserved residue(s) required for the propagation of feature annotation.</text>
</comment>
<name>A0AAV2PRI6_MEGNR</name>
<accession>A0AAV2PRI6</accession>
<evidence type="ECO:0000256" key="1">
    <source>
        <dbReference type="ARBA" id="ARBA00023157"/>
    </source>
</evidence>
<dbReference type="Pfam" id="PF09342">
    <property type="entry name" value="DUF1986"/>
    <property type="match status" value="1"/>
</dbReference>
<feature type="disulfide bond" evidence="3">
    <location>
        <begin position="171"/>
        <end position="183"/>
    </location>
</feature>
<keyword evidence="1 3" id="KW-1015">Disulfide bond</keyword>
<dbReference type="Gene3D" id="4.10.400.10">
    <property type="entry name" value="Low-density Lipoprotein Receptor"/>
    <property type="match status" value="6"/>
</dbReference>
<dbReference type="GO" id="GO:0004252">
    <property type="term" value="F:serine-type endopeptidase activity"/>
    <property type="evidence" value="ECO:0007669"/>
    <property type="project" value="InterPro"/>
</dbReference>
<feature type="disulfide bond" evidence="3">
    <location>
        <begin position="351"/>
        <end position="366"/>
    </location>
</feature>
<dbReference type="Pfam" id="PF00089">
    <property type="entry name" value="Trypsin"/>
    <property type="match status" value="1"/>
</dbReference>
<feature type="disulfide bond" evidence="3">
    <location>
        <begin position="814"/>
        <end position="832"/>
    </location>
</feature>
<protein>
    <recommendedName>
        <fullName evidence="4">Peptidase S1 domain-containing protein</fullName>
    </recommendedName>
</protein>
<dbReference type="PROSITE" id="PS01209">
    <property type="entry name" value="LDLRA_1"/>
    <property type="match status" value="2"/>
</dbReference>
<dbReference type="InterPro" id="IPR036055">
    <property type="entry name" value="LDL_receptor-like_sf"/>
</dbReference>
<feature type="disulfide bond" evidence="3">
    <location>
        <begin position="190"/>
        <end position="205"/>
    </location>
</feature>
<dbReference type="SUPFAM" id="SSF57424">
    <property type="entry name" value="LDL receptor-like module"/>
    <property type="match status" value="7"/>
</dbReference>
<dbReference type="PROSITE" id="PS50068">
    <property type="entry name" value="LDLRA_2"/>
    <property type="match status" value="6"/>
</dbReference>
<comment type="similarity">
    <text evidence="2">Belongs to the peptidase S1 family. CLIP subfamily.</text>
</comment>
<evidence type="ECO:0000313" key="5">
    <source>
        <dbReference type="EMBL" id="CAL4063498.1"/>
    </source>
</evidence>
<feature type="disulfide bond" evidence="3">
    <location>
        <begin position="283"/>
        <end position="298"/>
    </location>
</feature>
<dbReference type="PROSITE" id="PS00135">
    <property type="entry name" value="TRYPSIN_SER"/>
    <property type="match status" value="1"/>
</dbReference>
<dbReference type="PROSITE" id="PS50240">
    <property type="entry name" value="TRYPSIN_DOM"/>
    <property type="match status" value="2"/>
</dbReference>
<dbReference type="AlphaFoldDB" id="A0AAV2PRI6"/>
<dbReference type="InterPro" id="IPR023415">
    <property type="entry name" value="LDLR_class-A_CS"/>
</dbReference>
<dbReference type="SMART" id="SM00020">
    <property type="entry name" value="Tryp_SPc"/>
    <property type="match status" value="1"/>
</dbReference>
<dbReference type="PANTHER" id="PTHR24252:SF7">
    <property type="entry name" value="HYALIN"/>
    <property type="match status" value="1"/>
</dbReference>
<dbReference type="GO" id="GO:0006508">
    <property type="term" value="P:proteolysis"/>
    <property type="evidence" value="ECO:0007669"/>
    <property type="project" value="InterPro"/>
</dbReference>
<feature type="domain" description="Peptidase S1" evidence="4">
    <location>
        <begin position="530"/>
        <end position="961"/>
    </location>
</feature>
<proteinExistence type="inferred from homology"/>
<dbReference type="Gene3D" id="2.40.128.620">
    <property type="match status" value="1"/>
</dbReference>
<feature type="non-terminal residue" evidence="5">
    <location>
        <position position="1"/>
    </location>
</feature>
<feature type="domain" description="Peptidase S1" evidence="4">
    <location>
        <begin position="1"/>
        <end position="155"/>
    </location>
</feature>
<dbReference type="CDD" id="cd00112">
    <property type="entry name" value="LDLa"/>
    <property type="match status" value="6"/>
</dbReference>
<sequence>ELVNVKFVAVIGGYLRANEVASIEKKCPKKAKRWVQPVCLVDGPVGANCSVAGFGFLTPDGDLSDNLQAVDLPILDHCRPYEPINLEQVFCAGYDGGGKDTCQGDSGGPLVCLGGDGVWSQVGVVSFGHGCAQPLFPGVYSRIFYYKSWILDIIEHSVAESQVTSLINSSCPGMQCPLPDGSCILHTKICNRKVDCVDGADESNCSYSIMASPEVFSPVTTPIPEATTQGIEATSTAAAAAVVQSESNSAYWQPPPPPSRPTCPNQMFTCTGYHQCVPYEQLCDGTPQCRDKSDEVDCQCVDFLNTIRPSLECDGYQDCHDFSDEQCNPCGSPGTFLCDISRVCIEEEKVCNSQRDCKYGEDEANCLALVEDSSVAIVDNRGEIARSFFGGLNEFKNQQWQPICIERGPLDDHIADHICVYLGYSSFANIDYQEVLDVPLEINARKRRSFEVDQRILSDINQTEWKQSESDQVPLDFMKELHRLAPKDEGIVKRETENRCKQPVLTCKHHKCGKIPRMFFETLPAIQLYGGFPWGASVYFKGRYLCGATLIYDNWVVTSMKCMQHLISDGKSWPSGIVVVMGTWRLVWASGQRIWGPHEKERSVDFIGNVESIDMLLLRLQENMPFSKYINYICFPFEPEGPAHMLPSATPQPQAKELKRASKLTAQASLCKYLIVNVHGLAVNILLPQEWSGLITCQIEEGINPTWLAMGVWTFTRQETQECSFITEHKVLTASIIKEVNKVMQKSELGTIQSVECPGVECATGICLPESAFCDGYLNCPDQKDEPIYCPPGVMCYLNQSTGACDCPEDQIPCSDGLCIQKEAVCDGVNHCIDGSDEPNKCSCAKRLELISPDSLCDGKLDCPDNSDEANCTTPVCDLSTQFKCYGSSQQCIDIFLVCDGVPDCEWDEDEKECLALSHTLNIPKNVDGHIVENYNGILMVRVMGKWFTYDYEMWNDDLSDQVCQNFGYHSCNITQPVIIDAMEYNDQGRSFGDAWLQYFYPDSNQSITSTTVTTADPFVDALLHSNSPVIENTAQIKSYVNVKHLVYLKCNLM</sequence>
<dbReference type="InterPro" id="IPR043504">
    <property type="entry name" value="Peptidase_S1_PA_chymotrypsin"/>
</dbReference>
<feature type="disulfide bond" evidence="3">
    <location>
        <begin position="762"/>
        <end position="780"/>
    </location>
</feature>
<evidence type="ECO:0000259" key="4">
    <source>
        <dbReference type="PROSITE" id="PS50240"/>
    </source>
</evidence>
<dbReference type="InterPro" id="IPR015420">
    <property type="entry name" value="Peptidase_S1A_nudel"/>
</dbReference>
<evidence type="ECO:0000256" key="3">
    <source>
        <dbReference type="PROSITE-ProRule" id="PRU00124"/>
    </source>
</evidence>
<dbReference type="PRINTS" id="PR00261">
    <property type="entry name" value="LDLRECEPTOR"/>
</dbReference>
<dbReference type="Proteomes" id="UP001497623">
    <property type="component" value="Unassembled WGS sequence"/>
</dbReference>
<dbReference type="InterPro" id="IPR001254">
    <property type="entry name" value="Trypsin_dom"/>
</dbReference>
<feature type="disulfide bond" evidence="3">
    <location>
        <begin position="807"/>
        <end position="819"/>
    </location>
</feature>
<organism evidence="5 6">
    <name type="scientific">Meganyctiphanes norvegica</name>
    <name type="common">Northern krill</name>
    <name type="synonym">Thysanopoda norvegica</name>
    <dbReference type="NCBI Taxonomy" id="48144"/>
    <lineage>
        <taxon>Eukaryota</taxon>
        <taxon>Metazoa</taxon>
        <taxon>Ecdysozoa</taxon>
        <taxon>Arthropoda</taxon>
        <taxon>Crustacea</taxon>
        <taxon>Multicrustacea</taxon>
        <taxon>Malacostraca</taxon>
        <taxon>Eumalacostraca</taxon>
        <taxon>Eucarida</taxon>
        <taxon>Euphausiacea</taxon>
        <taxon>Euphausiidae</taxon>
        <taxon>Meganyctiphanes</taxon>
    </lineage>
</organism>
<reference evidence="5 6" key="1">
    <citation type="submission" date="2024-05" db="EMBL/GenBank/DDBJ databases">
        <authorList>
            <person name="Wallberg A."/>
        </authorList>
    </citation>
    <scope>NUCLEOTIDE SEQUENCE [LARGE SCALE GENOMIC DNA]</scope>
</reference>
<dbReference type="Gene3D" id="2.40.10.10">
    <property type="entry name" value="Trypsin-like serine proteases"/>
    <property type="match status" value="2"/>
</dbReference>
<dbReference type="SMART" id="SM00192">
    <property type="entry name" value="LDLa"/>
    <property type="match status" value="7"/>
</dbReference>
<evidence type="ECO:0000313" key="6">
    <source>
        <dbReference type="Proteomes" id="UP001497623"/>
    </source>
</evidence>
<dbReference type="Pfam" id="PF00057">
    <property type="entry name" value="Ldl_recept_a"/>
    <property type="match status" value="3"/>
</dbReference>